<dbReference type="Pfam" id="PF01467">
    <property type="entry name" value="CTP_transf_like"/>
    <property type="match status" value="1"/>
</dbReference>
<dbReference type="EC" id="2.7.7.18" evidence="3"/>
<dbReference type="InterPro" id="IPR014729">
    <property type="entry name" value="Rossmann-like_a/b/a_fold"/>
</dbReference>
<keyword evidence="5" id="KW-0808">Transferase</keyword>
<comment type="function">
    <text evidence="1">Catalyzes the reversible adenylation of nicotinate mononucleotide (NaMN) to nicotinic acid adenine dinucleotide (NaAD).</text>
</comment>
<dbReference type="Gene3D" id="3.40.50.620">
    <property type="entry name" value="HUPs"/>
    <property type="match status" value="1"/>
</dbReference>
<evidence type="ECO:0000256" key="2">
    <source>
        <dbReference type="ARBA" id="ARBA00005019"/>
    </source>
</evidence>
<dbReference type="PANTHER" id="PTHR39321">
    <property type="entry name" value="NICOTINATE-NUCLEOTIDE ADENYLYLTRANSFERASE-RELATED"/>
    <property type="match status" value="1"/>
</dbReference>
<gene>
    <name evidence="12" type="ORF">WMG39_31775</name>
</gene>
<evidence type="ECO:0000313" key="13">
    <source>
        <dbReference type="Proteomes" id="UP001384579"/>
    </source>
</evidence>
<evidence type="ECO:0000256" key="3">
    <source>
        <dbReference type="ARBA" id="ARBA00012389"/>
    </source>
</evidence>
<dbReference type="EMBL" id="JBBLXS010001198">
    <property type="protein sequence ID" value="MEK0189390.1"/>
    <property type="molecule type" value="Genomic_DNA"/>
</dbReference>
<evidence type="ECO:0000259" key="11">
    <source>
        <dbReference type="Pfam" id="PF01467"/>
    </source>
</evidence>
<proteinExistence type="predicted"/>
<keyword evidence="13" id="KW-1185">Reference proteome</keyword>
<organism evidence="12 13">
    <name type="scientific">Microcoleus anatoxicus PTRS2</name>
    <dbReference type="NCBI Taxonomy" id="2705321"/>
    <lineage>
        <taxon>Bacteria</taxon>
        <taxon>Bacillati</taxon>
        <taxon>Cyanobacteriota</taxon>
        <taxon>Cyanophyceae</taxon>
        <taxon>Oscillatoriophycideae</taxon>
        <taxon>Oscillatoriales</taxon>
        <taxon>Microcoleaceae</taxon>
        <taxon>Microcoleus</taxon>
        <taxon>Microcoleus anatoxicus</taxon>
    </lineage>
</organism>
<comment type="pathway">
    <text evidence="2">Cofactor biosynthesis; NAD(+) biosynthesis; deamido-NAD(+) from nicotinate D-ribonucleotide: step 1/1.</text>
</comment>
<comment type="caution">
    <text evidence="12">The sequence shown here is derived from an EMBL/GenBank/DDBJ whole genome shotgun (WGS) entry which is preliminary data.</text>
</comment>
<reference evidence="12 13" key="1">
    <citation type="journal article" date="2020" name="Harmful Algae">
        <title>Molecular and morphological characterization of a novel dihydroanatoxin-a producing Microcoleus species (cyanobacteria) from the Russian River, California, USA.</title>
        <authorList>
            <person name="Conklin K.Y."/>
            <person name="Stancheva R."/>
            <person name="Otten T.G."/>
            <person name="Fadness R."/>
            <person name="Boyer G.L."/>
            <person name="Read B."/>
            <person name="Zhang X."/>
            <person name="Sheath R.G."/>
        </authorList>
    </citation>
    <scope>NUCLEOTIDE SEQUENCE [LARGE SCALE GENOMIC DNA]</scope>
    <source>
        <strain evidence="12 13">PTRS2</strain>
    </source>
</reference>
<keyword evidence="4" id="KW-0662">Pyridine nucleotide biosynthesis</keyword>
<keyword evidence="8" id="KW-0067">ATP-binding</keyword>
<name>A0ABU8YY37_9CYAN</name>
<accession>A0ABU8YY37</accession>
<evidence type="ECO:0000256" key="8">
    <source>
        <dbReference type="ARBA" id="ARBA00022840"/>
    </source>
</evidence>
<evidence type="ECO:0000256" key="4">
    <source>
        <dbReference type="ARBA" id="ARBA00022642"/>
    </source>
</evidence>
<comment type="catalytic activity">
    <reaction evidence="10">
        <text>nicotinate beta-D-ribonucleotide + ATP + H(+) = deamido-NAD(+) + diphosphate</text>
        <dbReference type="Rhea" id="RHEA:22860"/>
        <dbReference type="ChEBI" id="CHEBI:15378"/>
        <dbReference type="ChEBI" id="CHEBI:30616"/>
        <dbReference type="ChEBI" id="CHEBI:33019"/>
        <dbReference type="ChEBI" id="CHEBI:57502"/>
        <dbReference type="ChEBI" id="CHEBI:58437"/>
        <dbReference type="EC" id="2.7.7.18"/>
    </reaction>
</comment>
<feature type="non-terminal residue" evidence="12">
    <location>
        <position position="1"/>
    </location>
</feature>
<evidence type="ECO:0000256" key="5">
    <source>
        <dbReference type="ARBA" id="ARBA00022679"/>
    </source>
</evidence>
<feature type="domain" description="Cytidyltransferase-like" evidence="11">
    <location>
        <begin position="4"/>
        <end position="146"/>
    </location>
</feature>
<protein>
    <recommendedName>
        <fullName evidence="3">nicotinate-nucleotide adenylyltransferase</fullName>
        <ecNumber evidence="3">2.7.7.18</ecNumber>
    </recommendedName>
</protein>
<dbReference type="SUPFAM" id="SSF52374">
    <property type="entry name" value="Nucleotidylyl transferase"/>
    <property type="match status" value="1"/>
</dbReference>
<evidence type="ECO:0000256" key="1">
    <source>
        <dbReference type="ARBA" id="ARBA00002324"/>
    </source>
</evidence>
<dbReference type="InterPro" id="IPR004821">
    <property type="entry name" value="Cyt_trans-like"/>
</dbReference>
<keyword evidence="6 12" id="KW-0548">Nucleotidyltransferase</keyword>
<sequence>SVLATFEQRREMVALAIAQRPDFGLLPLDTNPSAVGAIDSLLYLQNLYPEAQLYWIIGADAFQTLPKWPRCAEIGGLCQWLVAGRRTGGWEELQREVSMDAAEDQMLETNTVCSVIAKKMSLRGVQMRWQVLAMPAIEVSSTAIRRYCSQGRAIEHLVPEAVRTYIVNHQLYQS</sequence>
<dbReference type="Proteomes" id="UP001384579">
    <property type="component" value="Unassembled WGS sequence"/>
</dbReference>
<keyword evidence="9" id="KW-0520">NAD</keyword>
<evidence type="ECO:0000256" key="6">
    <source>
        <dbReference type="ARBA" id="ARBA00022695"/>
    </source>
</evidence>
<dbReference type="GO" id="GO:0016779">
    <property type="term" value="F:nucleotidyltransferase activity"/>
    <property type="evidence" value="ECO:0007669"/>
    <property type="project" value="UniProtKB-KW"/>
</dbReference>
<dbReference type="CDD" id="cd02165">
    <property type="entry name" value="NMNAT"/>
    <property type="match status" value="1"/>
</dbReference>
<dbReference type="RefSeq" id="WP_340542564.1">
    <property type="nucleotide sequence ID" value="NZ_JBBLXS010001198.1"/>
</dbReference>
<evidence type="ECO:0000313" key="12">
    <source>
        <dbReference type="EMBL" id="MEK0189390.1"/>
    </source>
</evidence>
<evidence type="ECO:0000256" key="10">
    <source>
        <dbReference type="ARBA" id="ARBA00048721"/>
    </source>
</evidence>
<evidence type="ECO:0000256" key="9">
    <source>
        <dbReference type="ARBA" id="ARBA00023027"/>
    </source>
</evidence>
<evidence type="ECO:0000256" key="7">
    <source>
        <dbReference type="ARBA" id="ARBA00022741"/>
    </source>
</evidence>
<dbReference type="InterPro" id="IPR005248">
    <property type="entry name" value="NadD/NMNAT"/>
</dbReference>
<dbReference type="PANTHER" id="PTHR39321:SF3">
    <property type="entry name" value="PHOSPHOPANTETHEINE ADENYLYLTRANSFERASE"/>
    <property type="match status" value="1"/>
</dbReference>
<keyword evidence="7" id="KW-0547">Nucleotide-binding</keyword>